<dbReference type="AlphaFoldDB" id="A0A564YJ07"/>
<protein>
    <submittedName>
        <fullName evidence="1">Uncharacterized protein</fullName>
    </submittedName>
</protein>
<accession>A0A564YJ07</accession>
<sequence length="89" mass="10458">IQINRSGVIDHRNESTGQRGLNLEDKKSRLRLKVDFFAVSQVNSYLHFPTLTVQFLIRQLHSYLNQNTEYVPFLLSETCLWPSEQTIYT</sequence>
<dbReference type="Proteomes" id="UP000321570">
    <property type="component" value="Unassembled WGS sequence"/>
</dbReference>
<gene>
    <name evidence="1" type="ORF">WMSIL1_LOCUS6430</name>
</gene>
<keyword evidence="2" id="KW-1185">Reference proteome</keyword>
<reference evidence="1 2" key="1">
    <citation type="submission" date="2019-07" db="EMBL/GenBank/DDBJ databases">
        <authorList>
            <person name="Jastrzebski P J."/>
            <person name="Paukszto L."/>
            <person name="Jastrzebski P J."/>
        </authorList>
    </citation>
    <scope>NUCLEOTIDE SEQUENCE [LARGE SCALE GENOMIC DNA]</scope>
    <source>
        <strain evidence="1 2">WMS-il1</strain>
    </source>
</reference>
<organism evidence="1 2">
    <name type="scientific">Hymenolepis diminuta</name>
    <name type="common">Rat tapeworm</name>
    <dbReference type="NCBI Taxonomy" id="6216"/>
    <lineage>
        <taxon>Eukaryota</taxon>
        <taxon>Metazoa</taxon>
        <taxon>Spiralia</taxon>
        <taxon>Lophotrochozoa</taxon>
        <taxon>Platyhelminthes</taxon>
        <taxon>Cestoda</taxon>
        <taxon>Eucestoda</taxon>
        <taxon>Cyclophyllidea</taxon>
        <taxon>Hymenolepididae</taxon>
        <taxon>Hymenolepis</taxon>
    </lineage>
</organism>
<dbReference type="EMBL" id="CABIJS010000222">
    <property type="protein sequence ID" value="VUZ46583.1"/>
    <property type="molecule type" value="Genomic_DNA"/>
</dbReference>
<proteinExistence type="predicted"/>
<name>A0A564YJ07_HYMDI</name>
<feature type="non-terminal residue" evidence="1">
    <location>
        <position position="1"/>
    </location>
</feature>
<evidence type="ECO:0000313" key="1">
    <source>
        <dbReference type="EMBL" id="VUZ46583.1"/>
    </source>
</evidence>
<evidence type="ECO:0000313" key="2">
    <source>
        <dbReference type="Proteomes" id="UP000321570"/>
    </source>
</evidence>